<protein>
    <submittedName>
        <fullName evidence="2">Uncharacterized protein</fullName>
    </submittedName>
</protein>
<feature type="transmembrane region" description="Helical" evidence="1">
    <location>
        <begin position="197"/>
        <end position="219"/>
    </location>
</feature>
<dbReference type="AlphaFoldDB" id="A0A4D6N7H4"/>
<evidence type="ECO:0000313" key="2">
    <source>
        <dbReference type="EMBL" id="QCE08075.1"/>
    </source>
</evidence>
<evidence type="ECO:0000313" key="3">
    <source>
        <dbReference type="Proteomes" id="UP000501690"/>
    </source>
</evidence>
<dbReference type="Proteomes" id="UP000501690">
    <property type="component" value="Linkage Group LG9"/>
</dbReference>
<keyword evidence="1" id="KW-1133">Transmembrane helix</keyword>
<dbReference type="EMBL" id="CP039353">
    <property type="protein sequence ID" value="QCE08075.1"/>
    <property type="molecule type" value="Genomic_DNA"/>
</dbReference>
<keyword evidence="1" id="KW-0472">Membrane</keyword>
<keyword evidence="3" id="KW-1185">Reference proteome</keyword>
<organism evidence="2 3">
    <name type="scientific">Vigna unguiculata</name>
    <name type="common">Cowpea</name>
    <dbReference type="NCBI Taxonomy" id="3917"/>
    <lineage>
        <taxon>Eukaryota</taxon>
        <taxon>Viridiplantae</taxon>
        <taxon>Streptophyta</taxon>
        <taxon>Embryophyta</taxon>
        <taxon>Tracheophyta</taxon>
        <taxon>Spermatophyta</taxon>
        <taxon>Magnoliopsida</taxon>
        <taxon>eudicotyledons</taxon>
        <taxon>Gunneridae</taxon>
        <taxon>Pentapetalae</taxon>
        <taxon>rosids</taxon>
        <taxon>fabids</taxon>
        <taxon>Fabales</taxon>
        <taxon>Fabaceae</taxon>
        <taxon>Papilionoideae</taxon>
        <taxon>50 kb inversion clade</taxon>
        <taxon>NPAAA clade</taxon>
        <taxon>indigoferoid/millettioid clade</taxon>
        <taxon>Phaseoleae</taxon>
        <taxon>Vigna</taxon>
    </lineage>
</organism>
<sequence length="293" mass="32422">MASLFPSKKLSPFVNFSVFDIRQAGGCKVTNSFNNLGNGTQNFANAKIMLTGCCCCCCTEFELHDDKDTPATEASSTTGSKFGDVFVIDGCLLRVNTLDVSKFFIVVQNNLFEEFWNFVLIFGFSLSSLGSQSIGEGGIVNSFNKERDGTQNLFNATIKIGGKAGMIASSFNNKGDGIQNFSNATIIIITGCCCRSLYFHGIIFSCFFLRALLALLLLLTRDQHPATILDSTRSNADVKFPSKGTSTRQYYSFVILHYRVCYHVFVFCNGTFVHHKIRFSRDLCMFVFNSSPS</sequence>
<evidence type="ECO:0000256" key="1">
    <source>
        <dbReference type="SAM" id="Phobius"/>
    </source>
</evidence>
<reference evidence="2 3" key="1">
    <citation type="submission" date="2019-04" db="EMBL/GenBank/DDBJ databases">
        <title>An improved genome assembly and genetic linkage map for asparagus bean, Vigna unguiculata ssp. sesquipedialis.</title>
        <authorList>
            <person name="Xia Q."/>
            <person name="Zhang R."/>
            <person name="Dong Y."/>
        </authorList>
    </citation>
    <scope>NUCLEOTIDE SEQUENCE [LARGE SCALE GENOMIC DNA]</scope>
    <source>
        <tissue evidence="2">Leaf</tissue>
    </source>
</reference>
<accession>A0A4D6N7H4</accession>
<keyword evidence="1" id="KW-0812">Transmembrane</keyword>
<proteinExistence type="predicted"/>
<gene>
    <name evidence="2" type="ORF">DEO72_LG9g3099</name>
</gene>
<name>A0A4D6N7H4_VIGUN</name>